<dbReference type="PANTHER" id="PTHR31126">
    <property type="entry name" value="TYROSINE-PROTEIN PHOSPHATASE"/>
    <property type="match status" value="1"/>
</dbReference>
<organism evidence="2 3">
    <name type="scientific">Kitasatospora viridis</name>
    <dbReference type="NCBI Taxonomy" id="281105"/>
    <lineage>
        <taxon>Bacteria</taxon>
        <taxon>Bacillati</taxon>
        <taxon>Actinomycetota</taxon>
        <taxon>Actinomycetes</taxon>
        <taxon>Kitasatosporales</taxon>
        <taxon>Streptomycetaceae</taxon>
        <taxon>Kitasatospora</taxon>
    </lineage>
</organism>
<evidence type="ECO:0000313" key="2">
    <source>
        <dbReference type="EMBL" id="TWF82637.1"/>
    </source>
</evidence>
<dbReference type="SUPFAM" id="SSF52799">
    <property type="entry name" value="(Phosphotyrosine protein) phosphatases II"/>
    <property type="match status" value="1"/>
</dbReference>
<dbReference type="Pfam" id="PF13350">
    <property type="entry name" value="Y_phosphatase3"/>
    <property type="match status" value="1"/>
</dbReference>
<dbReference type="AlphaFoldDB" id="A0A561T695"/>
<dbReference type="PANTHER" id="PTHR31126:SF1">
    <property type="entry name" value="TYROSINE SPECIFIC PROTEIN PHOSPHATASES DOMAIN-CONTAINING PROTEIN"/>
    <property type="match status" value="1"/>
</dbReference>
<comment type="caution">
    <text evidence="2">The sequence shown here is derived from an EMBL/GenBank/DDBJ whole genome shotgun (WGS) entry which is preliminary data.</text>
</comment>
<dbReference type="EMBL" id="VIWT01000004">
    <property type="protein sequence ID" value="TWF82637.1"/>
    <property type="molecule type" value="Genomic_DNA"/>
</dbReference>
<dbReference type="InterPro" id="IPR029021">
    <property type="entry name" value="Prot-tyrosine_phosphatase-like"/>
</dbReference>
<evidence type="ECO:0000313" key="3">
    <source>
        <dbReference type="Proteomes" id="UP000317940"/>
    </source>
</evidence>
<dbReference type="Gene3D" id="3.90.190.10">
    <property type="entry name" value="Protein tyrosine phosphatase superfamily"/>
    <property type="match status" value="1"/>
</dbReference>
<accession>A0A561T695</accession>
<proteinExistence type="inferred from homology"/>
<name>A0A561T695_9ACTN</name>
<gene>
    <name evidence="2" type="ORF">FHX73_14119</name>
</gene>
<dbReference type="GO" id="GO:0004721">
    <property type="term" value="F:phosphoprotein phosphatase activity"/>
    <property type="evidence" value="ECO:0007669"/>
    <property type="project" value="InterPro"/>
</dbReference>
<protein>
    <submittedName>
        <fullName evidence="2">Protein tyrosine/serine phosphatase</fullName>
    </submittedName>
</protein>
<sequence length="251" mass="26455">MPTRTKHVPGMVNIRDTGGLRGPDGRRVRPGVLLRGPAPADADALRALAALGVRGVVDLRTPGELRPGGDPARELPGLPVLRRPLDGDITLLRTAPWPGPDAYLAYYRSLLPAAAAVAADLLALIAGGGPLPVYLCCTAGKDRTGVVCALALRGLGVRLADVVGDFALTGRAYRTLPGVPAQPHWAARFTPAQFAARTASPPCQIRTLLAELEHTHGSVRGYLAQHGLSRPTWHAARESALTTTHLTTLQK</sequence>
<reference evidence="2 3" key="1">
    <citation type="submission" date="2019-06" db="EMBL/GenBank/DDBJ databases">
        <title>Sequencing the genomes of 1000 actinobacteria strains.</title>
        <authorList>
            <person name="Klenk H.-P."/>
        </authorList>
    </citation>
    <scope>NUCLEOTIDE SEQUENCE [LARGE SCALE GENOMIC DNA]</scope>
    <source>
        <strain evidence="2 3">DSM 44826</strain>
    </source>
</reference>
<evidence type="ECO:0000256" key="1">
    <source>
        <dbReference type="ARBA" id="ARBA00009580"/>
    </source>
</evidence>
<dbReference type="InterPro" id="IPR026893">
    <property type="entry name" value="Tyr/Ser_Pase_IphP-type"/>
</dbReference>
<keyword evidence="3" id="KW-1185">Reference proteome</keyword>
<comment type="similarity">
    <text evidence="1">Belongs to the protein-tyrosine phosphatase family.</text>
</comment>
<dbReference type="OrthoDB" id="1188001at2"/>
<dbReference type="Proteomes" id="UP000317940">
    <property type="component" value="Unassembled WGS sequence"/>
</dbReference>
<dbReference type="RefSeq" id="WP_145909928.1">
    <property type="nucleotide sequence ID" value="NZ_BAAAMZ010000017.1"/>
</dbReference>